<dbReference type="Proteomes" id="UP000703269">
    <property type="component" value="Unassembled WGS sequence"/>
</dbReference>
<dbReference type="AlphaFoldDB" id="A0A9P3GY62"/>
<dbReference type="EMBL" id="BPQB01000175">
    <property type="protein sequence ID" value="GJF00625.1"/>
    <property type="molecule type" value="Genomic_DNA"/>
</dbReference>
<organism evidence="1 2">
    <name type="scientific">Phanerochaete sordida</name>
    <dbReference type="NCBI Taxonomy" id="48140"/>
    <lineage>
        <taxon>Eukaryota</taxon>
        <taxon>Fungi</taxon>
        <taxon>Dikarya</taxon>
        <taxon>Basidiomycota</taxon>
        <taxon>Agaricomycotina</taxon>
        <taxon>Agaricomycetes</taxon>
        <taxon>Polyporales</taxon>
        <taxon>Phanerochaetaceae</taxon>
        <taxon>Phanerochaete</taxon>
    </lineage>
</organism>
<sequence>MLPVPFEPPIVRDLIGCCRPGHYEIEITSADPPAMLHLIDALNIYGIRSISDEFFTSELGICAAADHALAAYAVALTHALEDGMRVTAEACMRLPLLELMVVLPHTLQYTPTFRARERGRLYAFWIARSDALQALLMSDGATALPWLTDPNYVFFKCNHDNLNTRRLPIYDKREVVMSPKWFHDLCRELRKALEAKPVADTIRKFAIPDKIRTRFCPKCGEDKTMRALKELLSRLTDRAEALRYTVLIDTSFPERLERLLAAREKAAP</sequence>
<accession>A0A9P3GY62</accession>
<comment type="caution">
    <text evidence="1">The sequence shown here is derived from an EMBL/GenBank/DDBJ whole genome shotgun (WGS) entry which is preliminary data.</text>
</comment>
<proteinExistence type="predicted"/>
<reference evidence="1 2" key="1">
    <citation type="submission" date="2021-08" db="EMBL/GenBank/DDBJ databases">
        <title>Draft Genome Sequence of Phanerochaete sordida strain YK-624.</title>
        <authorList>
            <person name="Mori T."/>
            <person name="Dohra H."/>
            <person name="Suzuki T."/>
            <person name="Kawagishi H."/>
            <person name="Hirai H."/>
        </authorList>
    </citation>
    <scope>NUCLEOTIDE SEQUENCE [LARGE SCALE GENOMIC DNA]</scope>
    <source>
        <strain evidence="1 2">YK-624</strain>
    </source>
</reference>
<name>A0A9P3GY62_9APHY</name>
<evidence type="ECO:0000313" key="2">
    <source>
        <dbReference type="Proteomes" id="UP000703269"/>
    </source>
</evidence>
<evidence type="ECO:0000313" key="1">
    <source>
        <dbReference type="EMBL" id="GJF00625.1"/>
    </source>
</evidence>
<keyword evidence="2" id="KW-1185">Reference proteome</keyword>
<protein>
    <submittedName>
        <fullName evidence="1">Uncharacterized protein</fullName>
    </submittedName>
</protein>
<gene>
    <name evidence="1" type="ORF">PsYK624_169190</name>
</gene>